<evidence type="ECO:0000313" key="2">
    <source>
        <dbReference type="Proteomes" id="UP000268093"/>
    </source>
</evidence>
<dbReference type="AlphaFoldDB" id="A0A433DMT1"/>
<dbReference type="Pfam" id="PF01535">
    <property type="entry name" value="PPR"/>
    <property type="match status" value="1"/>
</dbReference>
<dbReference type="GO" id="GO:0007005">
    <property type="term" value="P:mitochondrion organization"/>
    <property type="evidence" value="ECO:0007669"/>
    <property type="project" value="TreeGrafter"/>
</dbReference>
<dbReference type="Proteomes" id="UP000268093">
    <property type="component" value="Unassembled WGS sequence"/>
</dbReference>
<dbReference type="EMBL" id="RBNI01000128">
    <property type="protein sequence ID" value="RUP52180.1"/>
    <property type="molecule type" value="Genomic_DNA"/>
</dbReference>
<dbReference type="OrthoDB" id="185373at2759"/>
<dbReference type="GO" id="GO:0005739">
    <property type="term" value="C:mitochondrion"/>
    <property type="evidence" value="ECO:0007669"/>
    <property type="project" value="TreeGrafter"/>
</dbReference>
<dbReference type="InterPro" id="IPR033443">
    <property type="entry name" value="PROP1-like_PPR_dom"/>
</dbReference>
<dbReference type="PANTHER" id="PTHR47934">
    <property type="entry name" value="PENTATRICOPEPTIDE REPEAT-CONTAINING PROTEIN PET309, MITOCHONDRIAL"/>
    <property type="match status" value="1"/>
</dbReference>
<dbReference type="GO" id="GO:0003729">
    <property type="term" value="F:mRNA binding"/>
    <property type="evidence" value="ECO:0007669"/>
    <property type="project" value="TreeGrafter"/>
</dbReference>
<dbReference type="InterPro" id="IPR011990">
    <property type="entry name" value="TPR-like_helical_dom_sf"/>
</dbReference>
<gene>
    <name evidence="1" type="ORF">BC936DRAFT_138252</name>
</gene>
<evidence type="ECO:0000313" key="1">
    <source>
        <dbReference type="EMBL" id="RUP52180.1"/>
    </source>
</evidence>
<dbReference type="GO" id="GO:0006396">
    <property type="term" value="P:RNA processing"/>
    <property type="evidence" value="ECO:0007669"/>
    <property type="project" value="TreeGrafter"/>
</dbReference>
<accession>A0A433DMT1</accession>
<dbReference type="Gene3D" id="1.25.40.10">
    <property type="entry name" value="Tetratricopeptide repeat domain"/>
    <property type="match status" value="5"/>
</dbReference>
<keyword evidence="2" id="KW-1185">Reference proteome</keyword>
<dbReference type="PANTHER" id="PTHR47934:SF6">
    <property type="entry name" value="MITOCHONDRIAL GROUP I INTRON SPLICING FACTOR CCM1-RELATED"/>
    <property type="match status" value="1"/>
</dbReference>
<comment type="caution">
    <text evidence="1">The sequence shown here is derived from an EMBL/GenBank/DDBJ whole genome shotgun (WGS) entry which is preliminary data.</text>
</comment>
<dbReference type="Pfam" id="PF13812">
    <property type="entry name" value="PPR_3"/>
    <property type="match status" value="1"/>
</dbReference>
<proteinExistence type="predicted"/>
<name>A0A433DMT1_9FUNG</name>
<sequence length="921" mass="103397">MTRLRLRNSPTHRWLLSLRTTLLSPLYVLTNLRPVATVSTIHCFHCSAALTREPGSALTNLPPPAIRRPKALKRLMRKKIPPDPQIYEAFASMRKENVDPEVVWKWFSGLRAEKKAERARGVKTVFDSRLHRELLMYFTAKKKPEYALEVWDTISSRQSKLTVYEYTKVLHYAGHAGYVPRATELFDAMLKQGVKPTTLSFNALIDVYVHARPRANVAAEPHANVAAALGAYDRMLALGIRPDIYTYGALMDMLAKRKDLRAVRRMYVELVACNIRPTTHVFSSIIECLIRTDNLPAATDVLHAMRHEGVEPNVVTYNLLLGGYARSLDTTGTWGLFSSMSDAKVKPDYVTYLTLVALHADLRDPDGAHAVAARMRSAGIQPDQKVYHALMDAHGRAGDATGAEQVLAEMEARGWRANAVTWTTLMRGYGARGDIEGVMRTCAKMEVGGERLDAQILASITDSLAGHGIMRGAEEVWKAMVAGGVRPDVECYTVLMRGYVWCRDLERARDVMRRMIGEGLMPDQGMYVVLVEACVRAGEHEVARKLVRKIVEEAEEGKKAELEEEAFERREEARIWEWKWKRQEKEASESSGDVDVEVATTTTPGMVEGILTRAYLSSPQSFIPLRRIYIPLFHEYVRKGMAMEARDLLVEMCRFGIKPLPETFVSLMALYRRERNVDAVEAIWEALGGPPCSENNVSSSDPGSVSDKLLVPHDPILSGIIPHPSLQRCGSAGPSTSALSVLIDSLSGASRTSDLHRVWKRLEQTGYVFSVNNWNRLAVAMVVEGHFLDACAVVSRRLLSDPVPDPESAEPEKEMVVVRGTPGRYAPFPHQRTMTALAMVLMRMRRRDAGSYWGRIMKEIETRFPNVVQAVESGELMQFERGVGANVIDELVEKMWEGAKRGEGRHVRASVYTRWRRKDGR</sequence>
<dbReference type="Pfam" id="PF17177">
    <property type="entry name" value="PPR_long"/>
    <property type="match status" value="2"/>
</dbReference>
<organism evidence="1 2">
    <name type="scientific">Jimgerdemannia flammicorona</name>
    <dbReference type="NCBI Taxonomy" id="994334"/>
    <lineage>
        <taxon>Eukaryota</taxon>
        <taxon>Fungi</taxon>
        <taxon>Fungi incertae sedis</taxon>
        <taxon>Mucoromycota</taxon>
        <taxon>Mucoromycotina</taxon>
        <taxon>Endogonomycetes</taxon>
        <taxon>Endogonales</taxon>
        <taxon>Endogonaceae</taxon>
        <taxon>Jimgerdemannia</taxon>
    </lineage>
</organism>
<dbReference type="InterPro" id="IPR002885">
    <property type="entry name" value="PPR_rpt"/>
</dbReference>
<reference evidence="1 2" key="1">
    <citation type="journal article" date="2018" name="New Phytol.">
        <title>Phylogenomics of Endogonaceae and evolution of mycorrhizas within Mucoromycota.</title>
        <authorList>
            <person name="Chang Y."/>
            <person name="Desiro A."/>
            <person name="Na H."/>
            <person name="Sandor L."/>
            <person name="Lipzen A."/>
            <person name="Clum A."/>
            <person name="Barry K."/>
            <person name="Grigoriev I.V."/>
            <person name="Martin F.M."/>
            <person name="Stajich J.E."/>
            <person name="Smith M.E."/>
            <person name="Bonito G."/>
            <person name="Spatafora J.W."/>
        </authorList>
    </citation>
    <scope>NUCLEOTIDE SEQUENCE [LARGE SCALE GENOMIC DNA]</scope>
    <source>
        <strain evidence="1 2">GMNB39</strain>
    </source>
</reference>
<protein>
    <submittedName>
        <fullName evidence="1">Uncharacterized protein</fullName>
    </submittedName>
</protein>
<dbReference type="NCBIfam" id="TIGR00756">
    <property type="entry name" value="PPR"/>
    <property type="match status" value="6"/>
</dbReference>
<dbReference type="PROSITE" id="PS51375">
    <property type="entry name" value="PPR"/>
    <property type="match status" value="8"/>
</dbReference>
<dbReference type="InterPro" id="IPR051114">
    <property type="entry name" value="Mito_RNA_Proc_CCM1"/>
</dbReference>